<feature type="compositionally biased region" description="Polar residues" evidence="2">
    <location>
        <begin position="848"/>
        <end position="862"/>
    </location>
</feature>
<feature type="compositionally biased region" description="Gly residues" evidence="2">
    <location>
        <begin position="304"/>
        <end position="314"/>
    </location>
</feature>
<feature type="compositionally biased region" description="Low complexity" evidence="2">
    <location>
        <begin position="191"/>
        <end position="210"/>
    </location>
</feature>
<feature type="region of interest" description="Disordered" evidence="2">
    <location>
        <begin position="423"/>
        <end position="450"/>
    </location>
</feature>
<evidence type="ECO:0000256" key="1">
    <source>
        <dbReference type="SAM" id="Coils"/>
    </source>
</evidence>
<feature type="compositionally biased region" description="Low complexity" evidence="2">
    <location>
        <begin position="247"/>
        <end position="258"/>
    </location>
</feature>
<feature type="compositionally biased region" description="Basic and acidic residues" evidence="2">
    <location>
        <begin position="156"/>
        <end position="178"/>
    </location>
</feature>
<feature type="compositionally biased region" description="Basic and acidic residues" evidence="2">
    <location>
        <begin position="65"/>
        <end position="79"/>
    </location>
</feature>
<feature type="compositionally biased region" description="Pro residues" evidence="2">
    <location>
        <begin position="1369"/>
        <end position="1385"/>
    </location>
</feature>
<feature type="region of interest" description="Disordered" evidence="2">
    <location>
        <begin position="688"/>
        <end position="738"/>
    </location>
</feature>
<feature type="region of interest" description="Disordered" evidence="2">
    <location>
        <begin position="153"/>
        <end position="262"/>
    </location>
</feature>
<feature type="region of interest" description="Disordered" evidence="2">
    <location>
        <begin position="1"/>
        <end position="106"/>
    </location>
</feature>
<proteinExistence type="predicted"/>
<dbReference type="VEuPathDB" id="CryptoDB:Cvel_21922"/>
<feature type="compositionally biased region" description="Low complexity" evidence="2">
    <location>
        <begin position="1310"/>
        <end position="1326"/>
    </location>
</feature>
<feature type="compositionally biased region" description="Acidic residues" evidence="2">
    <location>
        <begin position="1019"/>
        <end position="1043"/>
    </location>
</feature>
<feature type="compositionally biased region" description="Polar residues" evidence="2">
    <location>
        <begin position="1254"/>
        <end position="1265"/>
    </location>
</feature>
<feature type="compositionally biased region" description="Low complexity" evidence="2">
    <location>
        <begin position="428"/>
        <end position="442"/>
    </location>
</feature>
<accession>A0A0G4GHM4</accession>
<feature type="compositionally biased region" description="Basic and acidic residues" evidence="2">
    <location>
        <begin position="792"/>
        <end position="801"/>
    </location>
</feature>
<organism evidence="3">
    <name type="scientific">Chromera velia CCMP2878</name>
    <dbReference type="NCBI Taxonomy" id="1169474"/>
    <lineage>
        <taxon>Eukaryota</taxon>
        <taxon>Sar</taxon>
        <taxon>Alveolata</taxon>
        <taxon>Colpodellida</taxon>
        <taxon>Chromeraceae</taxon>
        <taxon>Chromera</taxon>
    </lineage>
</organism>
<feature type="compositionally biased region" description="Low complexity" evidence="2">
    <location>
        <begin position="982"/>
        <end position="996"/>
    </location>
</feature>
<feature type="region of interest" description="Disordered" evidence="2">
    <location>
        <begin position="770"/>
        <end position="872"/>
    </location>
</feature>
<feature type="compositionally biased region" description="Low complexity" evidence="2">
    <location>
        <begin position="596"/>
        <end position="610"/>
    </location>
</feature>
<feature type="region of interest" description="Disordered" evidence="2">
    <location>
        <begin position="302"/>
        <end position="326"/>
    </location>
</feature>
<feature type="compositionally biased region" description="Acidic residues" evidence="2">
    <location>
        <begin position="647"/>
        <end position="660"/>
    </location>
</feature>
<feature type="compositionally biased region" description="Pro residues" evidence="2">
    <location>
        <begin position="1291"/>
        <end position="1302"/>
    </location>
</feature>
<feature type="compositionally biased region" description="Polar residues" evidence="2">
    <location>
        <begin position="688"/>
        <end position="698"/>
    </location>
</feature>
<evidence type="ECO:0000313" key="3">
    <source>
        <dbReference type="EMBL" id="CEM29234.1"/>
    </source>
</evidence>
<feature type="compositionally biased region" description="Polar residues" evidence="2">
    <location>
        <begin position="233"/>
        <end position="246"/>
    </location>
</feature>
<feature type="compositionally biased region" description="Basic and acidic residues" evidence="2">
    <location>
        <begin position="1008"/>
        <end position="1018"/>
    </location>
</feature>
<feature type="region of interest" description="Disordered" evidence="2">
    <location>
        <begin position="590"/>
        <end position="668"/>
    </location>
</feature>
<feature type="compositionally biased region" description="Polar residues" evidence="2">
    <location>
        <begin position="1177"/>
        <end position="1194"/>
    </location>
</feature>
<feature type="region of interest" description="Disordered" evidence="2">
    <location>
        <begin position="1254"/>
        <end position="1406"/>
    </location>
</feature>
<feature type="coiled-coil region" evidence="1">
    <location>
        <begin position="495"/>
        <end position="522"/>
    </location>
</feature>
<keyword evidence="1" id="KW-0175">Coiled coil</keyword>
<evidence type="ECO:0000256" key="2">
    <source>
        <dbReference type="SAM" id="MobiDB-lite"/>
    </source>
</evidence>
<sequence>MKPNSASHRRSSLFVVNPFTHPPPSSVAPSHDQPASSHATDMDRKEKAQSRRRASVASIGPPSHRKMERDAEKAEKGEAHAMIAPTRPPTSILKAAGAAGGARDLPHSFRVSGAQKLTPVQKKSVFIPDRPRRPSTFLIKAATNFVPDAAKIQVTADRRERGDRALRSEHRASIDARHLAQPRGASRSELADSQLSAASSRRAAPLSSPRNLTGPGADRDRERTSPLHALGQSGVSSMNASHVSTRSQHQQQNPNSSSGHRRSSFHLLPLWASQQQDADGVTGSPCWTPAGDIGLPVAQIWGGNASGGGRGEGSVQGSTPGSRSHSVILSPYRRESKWKKMRADDLAVVDDLYDQVEDLQQQLAEAWEKSRVIRIQADLRESQHGGELEVLQHDLSEERKKTARQAERIADLTERVRSLLTAEEMRAGGESPSELGGESPMGEGRRGSGVDLHSACGSRGGKRGVTCPEARKLTQELVQKEASWEDERANLSSEVGSLRALVKSQERQLEQAREIFQALHENAARIPAPTFSLQAKTGASVGLSSLLTCEFKDRDLESPLLAPRTLNLNAEWRRKSKSLADDLRVLRSQSAEACGSERSMSFSPSSPGPSEQRQRYKQQKSQPHDFPLGSSVIGLKLLPPARGLSEAEGEGEESVSDSDDDARSLRSVRSTKSSVYSNFLRKADSRLSNFSSAPTSPQHPMAPGSPHSIMRKAASGLSDGRGGRKTRFTHQQQAQPELECEEELEELVDIHREFERLRFLNPFYKAPPTASEPQFDASAITEIRRSFGASRHTQEREHEEEGGSPEFVCTPQSAVVSPLSDESSPVVLQVPPHVRSISEEEPETTSEGVQTDPSPQSHSIDVQTEEKETAEKAVGVDLQEAEQRQKTTAKVHRGVGTVKKAMKEVGVATVAEPPSEPPLAPPEAVPTEEHMDADIQNEIAMLQKMCNTLRDEVEALNSKPSGETQREIETERPIPVPDTPISESGSVPVSPSASSSSREEPVEEESREEASTVRRVEGAEAEDESPLSEGVSEEGGGDQEDEGGGGNQQQQEEEEREEIPPTSVPTRPSPPAQKNTGAPPPHPLFPSSPHPTASLFSQTTPNTPPHTLWSCQGIPSSAPLAPPCDPSALFNQTRPTSKKAHFLLRGRTLPPLSRKLTAQFPSQPPPPPPSPKKPLYTHTQRPLTQPIEQSSTRFTPHFSKAPLPLPLPLPSPQRHSTIPVYDQVLCLRTESRQLLSHRPVPSQGPPLSFTTRAQAENQENQNDLRSIQPPHPAPHPTLLWHLSPRFRRPTDPPMPIPPPLSPAPHTSMMPSPHRTTPVTHSSSPSPFFNLGPNLTQNEKARGPVPAGARPESPGPSEATVPGPFTKLPGSPPFRPLVAVPSPPPRFQRRGPSGKRTAAPCCLGSSR</sequence>
<gene>
    <name evidence="3" type="ORF">Cvel_21922</name>
</gene>
<feature type="compositionally biased region" description="Pro residues" evidence="2">
    <location>
        <begin position="1078"/>
        <end position="1089"/>
    </location>
</feature>
<dbReference type="EMBL" id="CDMZ01001218">
    <property type="protein sequence ID" value="CEM29234.1"/>
    <property type="molecule type" value="Genomic_DNA"/>
</dbReference>
<feature type="region of interest" description="Disordered" evidence="2">
    <location>
        <begin position="953"/>
        <end position="1210"/>
    </location>
</feature>
<name>A0A0G4GHM4_9ALVE</name>
<protein>
    <submittedName>
        <fullName evidence="3">Uncharacterized protein</fullName>
    </submittedName>
</protein>
<feature type="compositionally biased region" description="Basic and acidic residues" evidence="2">
    <location>
        <begin position="40"/>
        <end position="49"/>
    </location>
</feature>
<feature type="compositionally biased region" description="Pro residues" evidence="2">
    <location>
        <begin position="1162"/>
        <end position="1172"/>
    </location>
</feature>
<feature type="compositionally biased region" description="Polar residues" evidence="2">
    <location>
        <begin position="810"/>
        <end position="823"/>
    </location>
</feature>
<reference evidence="3" key="1">
    <citation type="submission" date="2014-11" db="EMBL/GenBank/DDBJ databases">
        <authorList>
            <person name="Otto D Thomas"/>
            <person name="Naeem Raeece"/>
        </authorList>
    </citation>
    <scope>NUCLEOTIDE SEQUENCE</scope>
</reference>